<protein>
    <submittedName>
        <fullName evidence="3">MaoC dehydratase-like protein</fullName>
    </submittedName>
</protein>
<dbReference type="InterPro" id="IPR003965">
    <property type="entry name" value="Fatty_acid_synthase"/>
</dbReference>
<evidence type="ECO:0000256" key="1">
    <source>
        <dbReference type="ARBA" id="ARBA00005254"/>
    </source>
</evidence>
<dbReference type="PANTHER" id="PTHR43841">
    <property type="entry name" value="3-HYDROXYACYL-THIOESTER DEHYDRATASE HTDX-RELATED"/>
    <property type="match status" value="1"/>
</dbReference>
<dbReference type="Pfam" id="PF01575">
    <property type="entry name" value="MaoC_dehydratas"/>
    <property type="match status" value="1"/>
</dbReference>
<dbReference type="RefSeq" id="WP_116172374.1">
    <property type="nucleotide sequence ID" value="NZ_CP144375.1"/>
</dbReference>
<dbReference type="InterPro" id="IPR029069">
    <property type="entry name" value="HotDog_dom_sf"/>
</dbReference>
<reference evidence="3 4" key="1">
    <citation type="submission" date="2018-08" db="EMBL/GenBank/DDBJ databases">
        <title>Genomic Encyclopedia of Archaeal and Bacterial Type Strains, Phase II (KMG-II): from individual species to whole genera.</title>
        <authorList>
            <person name="Goeker M."/>
        </authorList>
    </citation>
    <scope>NUCLEOTIDE SEQUENCE [LARGE SCALE GENOMIC DNA]</scope>
    <source>
        <strain evidence="3 4">DSM 45791</strain>
    </source>
</reference>
<dbReference type="Gene3D" id="3.10.129.10">
    <property type="entry name" value="Hotdog Thioesterase"/>
    <property type="match status" value="1"/>
</dbReference>
<gene>
    <name evidence="3" type="ORF">BCF44_101486</name>
</gene>
<name>A0A3E0I9Q2_9PSEU</name>
<comment type="similarity">
    <text evidence="1">Belongs to the enoyl-CoA hydratase/isomerase family.</text>
</comment>
<evidence type="ECO:0000313" key="3">
    <source>
        <dbReference type="EMBL" id="REH55463.1"/>
    </source>
</evidence>
<dbReference type="OrthoDB" id="9800237at2"/>
<dbReference type="Proteomes" id="UP000256269">
    <property type="component" value="Unassembled WGS sequence"/>
</dbReference>
<organism evidence="3 4">
    <name type="scientific">Kutzneria buriramensis</name>
    <dbReference type="NCBI Taxonomy" id="1045776"/>
    <lineage>
        <taxon>Bacteria</taxon>
        <taxon>Bacillati</taxon>
        <taxon>Actinomycetota</taxon>
        <taxon>Actinomycetes</taxon>
        <taxon>Pseudonocardiales</taxon>
        <taxon>Pseudonocardiaceae</taxon>
        <taxon>Kutzneria</taxon>
    </lineage>
</organism>
<comment type="caution">
    <text evidence="3">The sequence shown here is derived from an EMBL/GenBank/DDBJ whole genome shotgun (WGS) entry which is preliminary data.</text>
</comment>
<dbReference type="SUPFAM" id="SSF54637">
    <property type="entry name" value="Thioesterase/thiol ester dehydrase-isomerase"/>
    <property type="match status" value="1"/>
</dbReference>
<dbReference type="PANTHER" id="PTHR43841:SF3">
    <property type="entry name" value="(3R)-HYDROXYACYL-ACP DEHYDRATASE SUBUNIT HADB"/>
    <property type="match status" value="1"/>
</dbReference>
<dbReference type="CDD" id="cd03453">
    <property type="entry name" value="SAV4209_like"/>
    <property type="match status" value="1"/>
</dbReference>
<dbReference type="GO" id="GO:0006633">
    <property type="term" value="P:fatty acid biosynthetic process"/>
    <property type="evidence" value="ECO:0007669"/>
    <property type="project" value="InterPro"/>
</dbReference>
<dbReference type="GO" id="GO:0005835">
    <property type="term" value="C:fatty acid synthase complex"/>
    <property type="evidence" value="ECO:0007669"/>
    <property type="project" value="InterPro"/>
</dbReference>
<accession>A0A3E0I9Q2</accession>
<evidence type="ECO:0000259" key="2">
    <source>
        <dbReference type="Pfam" id="PF01575"/>
    </source>
</evidence>
<dbReference type="EMBL" id="QUNO01000001">
    <property type="protein sequence ID" value="REH55463.1"/>
    <property type="molecule type" value="Genomic_DNA"/>
</dbReference>
<evidence type="ECO:0000313" key="4">
    <source>
        <dbReference type="Proteomes" id="UP000256269"/>
    </source>
</evidence>
<feature type="domain" description="MaoC-like" evidence="2">
    <location>
        <begin position="17"/>
        <end position="107"/>
    </location>
</feature>
<sequence length="141" mass="14977">MSRLPASKVTKGDELPAKQVRVTRDRLVRYAGASLDFNPIHWNEKFAAEVGLPGVIAHGMLTMALANELVSDWVGDPGAIVETTTKFTRPVPVPNDGEGALLEITGKVTEVSEDGTAKVAITVAFEGQTVLGRPTAIVRLG</sequence>
<keyword evidence="4" id="KW-1185">Reference proteome</keyword>
<dbReference type="GO" id="GO:0004312">
    <property type="term" value="F:fatty acid synthase activity"/>
    <property type="evidence" value="ECO:0007669"/>
    <property type="project" value="InterPro"/>
</dbReference>
<dbReference type="AlphaFoldDB" id="A0A3E0I9Q2"/>
<proteinExistence type="inferred from homology"/>
<dbReference type="PRINTS" id="PR01483">
    <property type="entry name" value="FASYNTHASE"/>
</dbReference>
<dbReference type="InterPro" id="IPR002539">
    <property type="entry name" value="MaoC-like_dom"/>
</dbReference>